<accession>A0ABV1UHL6</accession>
<dbReference type="RefSeq" id="WP_352065465.1">
    <property type="nucleotide sequence ID" value="NZ_JBEPAZ010000054.1"/>
</dbReference>
<reference evidence="3 4" key="1">
    <citation type="submission" date="2024-06" db="EMBL/GenBank/DDBJ databases">
        <title>The Natural Products Discovery Center: Release of the First 8490 Sequenced Strains for Exploring Actinobacteria Biosynthetic Diversity.</title>
        <authorList>
            <person name="Kalkreuter E."/>
            <person name="Kautsar S.A."/>
            <person name="Yang D."/>
            <person name="Bader C.D."/>
            <person name="Teijaro C.N."/>
            <person name="Fluegel L."/>
            <person name="Davis C.M."/>
            <person name="Simpson J.R."/>
            <person name="Lauterbach L."/>
            <person name="Steele A.D."/>
            <person name="Gui C."/>
            <person name="Meng S."/>
            <person name="Li G."/>
            <person name="Viehrig K."/>
            <person name="Ye F."/>
            <person name="Su P."/>
            <person name="Kiefer A.F."/>
            <person name="Nichols A."/>
            <person name="Cepeda A.J."/>
            <person name="Yan W."/>
            <person name="Fan B."/>
            <person name="Jiang Y."/>
            <person name="Adhikari A."/>
            <person name="Zheng C.-J."/>
            <person name="Schuster L."/>
            <person name="Cowan T.M."/>
            <person name="Smanski M.J."/>
            <person name="Chevrette M.G."/>
            <person name="De Carvalho L.P.S."/>
            <person name="Shen B."/>
        </authorList>
    </citation>
    <scope>NUCLEOTIDE SEQUENCE [LARGE SCALE GENOMIC DNA]</scope>
    <source>
        <strain evidence="3 4">NPDC001166</strain>
    </source>
</reference>
<proteinExistence type="predicted"/>
<name>A0ABV1UHL6_9ACTN</name>
<dbReference type="Proteomes" id="UP001470023">
    <property type="component" value="Unassembled WGS sequence"/>
</dbReference>
<protein>
    <recommendedName>
        <fullName evidence="5">DUF222 domain-containing protein</fullName>
    </recommendedName>
</protein>
<keyword evidence="1" id="KW-0175">Coiled coil</keyword>
<comment type="caution">
    <text evidence="3">The sequence shown here is derived from an EMBL/GenBank/DDBJ whole genome shotgun (WGS) entry which is preliminary data.</text>
</comment>
<evidence type="ECO:0000313" key="4">
    <source>
        <dbReference type="Proteomes" id="UP001470023"/>
    </source>
</evidence>
<dbReference type="EMBL" id="JBEPAZ010000054">
    <property type="protein sequence ID" value="MER6433210.1"/>
    <property type="molecule type" value="Genomic_DNA"/>
</dbReference>
<evidence type="ECO:0008006" key="5">
    <source>
        <dbReference type="Google" id="ProtNLM"/>
    </source>
</evidence>
<keyword evidence="4" id="KW-1185">Reference proteome</keyword>
<gene>
    <name evidence="3" type="ORF">ABT272_36630</name>
</gene>
<organism evidence="3 4">
    <name type="scientific">Streptomyces sp. 900105245</name>
    <dbReference type="NCBI Taxonomy" id="3154379"/>
    <lineage>
        <taxon>Bacteria</taxon>
        <taxon>Bacillati</taxon>
        <taxon>Actinomycetota</taxon>
        <taxon>Actinomycetes</taxon>
        <taxon>Kitasatosporales</taxon>
        <taxon>Streptomycetaceae</taxon>
        <taxon>Streptomyces</taxon>
    </lineage>
</organism>
<sequence>MSGNKLIAAGNSRLSKAKDSRIDPAVPAELQNRAAGEGAPDSVGLSETSAFAGGRVLSGDDVTGTPEEQLAYVTERLHEIDALGRRAEDFTVLNKGALLEVAQERELHLVAGHTNFAQWAAGVLDVEPKYVFELLQDAARIRAIGALGTDLAQHLTRASARKVMADVIDGHGVEFAQVVMTEGLSQATEQGKKRPTAALLSSIAKDLAAPAIPHQEARSEISDLPATPSVAAELEALDRAATAVRERVFPALAPARVKAAVDTDAAKGRQRLERLQQELERASKRLTAALKASETALDTDGD</sequence>
<evidence type="ECO:0000313" key="3">
    <source>
        <dbReference type="EMBL" id="MER6433210.1"/>
    </source>
</evidence>
<feature type="region of interest" description="Disordered" evidence="2">
    <location>
        <begin position="1"/>
        <end position="23"/>
    </location>
</feature>
<feature type="coiled-coil region" evidence="1">
    <location>
        <begin position="258"/>
        <end position="296"/>
    </location>
</feature>
<evidence type="ECO:0000256" key="1">
    <source>
        <dbReference type="SAM" id="Coils"/>
    </source>
</evidence>
<evidence type="ECO:0000256" key="2">
    <source>
        <dbReference type="SAM" id="MobiDB-lite"/>
    </source>
</evidence>